<feature type="signal peptide" evidence="1">
    <location>
        <begin position="1"/>
        <end position="23"/>
    </location>
</feature>
<gene>
    <name evidence="2" type="ORF">ACFOEV_12335</name>
</gene>
<name>A0ABV7LR27_9GAMM</name>
<evidence type="ECO:0000313" key="2">
    <source>
        <dbReference type="EMBL" id="MFC3284393.1"/>
    </source>
</evidence>
<keyword evidence="3" id="KW-1185">Reference proteome</keyword>
<comment type="caution">
    <text evidence="2">The sequence shown here is derived from an EMBL/GenBank/DDBJ whole genome shotgun (WGS) entry which is preliminary data.</text>
</comment>
<sequence>MPRHLTGLMIATSLIASGPSALASPFYAPPAPEEDAPTFSGEAELGFTRLSGNKDSQTLIAKGRLTWLTGPWTQTLRSEAINATRNGETDAERYLLAGRERYNLEGPHYLFGFSRWEKDRFGGYEYQFTTIGGYGRQLLDTDTHQLSLEGGPGYRYDAIRDDDNETLGVAYGALDYEWEVSSFATLDQEMSVEATANNVTSRSLSSLTAKLNSRLALRLSHEIKHNSQPPE</sequence>
<evidence type="ECO:0000313" key="3">
    <source>
        <dbReference type="Proteomes" id="UP001595579"/>
    </source>
</evidence>
<dbReference type="RefSeq" id="WP_386774336.1">
    <property type="nucleotide sequence ID" value="NZ_JBHRUG010000026.1"/>
</dbReference>
<keyword evidence="1" id="KW-0732">Signal</keyword>
<dbReference type="InterPro" id="IPR007433">
    <property type="entry name" value="DUF481"/>
</dbReference>
<dbReference type="Proteomes" id="UP001595579">
    <property type="component" value="Unassembled WGS sequence"/>
</dbReference>
<proteinExistence type="predicted"/>
<dbReference type="EMBL" id="JBHRUG010000026">
    <property type="protein sequence ID" value="MFC3284393.1"/>
    <property type="molecule type" value="Genomic_DNA"/>
</dbReference>
<protein>
    <submittedName>
        <fullName evidence="2">YdiY family protein</fullName>
    </submittedName>
</protein>
<reference evidence="3" key="1">
    <citation type="journal article" date="2019" name="Int. J. Syst. Evol. Microbiol.">
        <title>The Global Catalogue of Microorganisms (GCM) 10K type strain sequencing project: providing services to taxonomists for standard genome sequencing and annotation.</title>
        <authorList>
            <consortium name="The Broad Institute Genomics Platform"/>
            <consortium name="The Broad Institute Genome Sequencing Center for Infectious Disease"/>
            <person name="Wu L."/>
            <person name="Ma J."/>
        </authorList>
    </citation>
    <scope>NUCLEOTIDE SEQUENCE [LARGE SCALE GENOMIC DNA]</scope>
    <source>
        <strain evidence="3">CECT 7698</strain>
    </source>
</reference>
<organism evidence="2 3">
    <name type="scientific">Litchfieldella rifensis</name>
    <dbReference type="NCBI Taxonomy" id="762643"/>
    <lineage>
        <taxon>Bacteria</taxon>
        <taxon>Pseudomonadati</taxon>
        <taxon>Pseudomonadota</taxon>
        <taxon>Gammaproteobacteria</taxon>
        <taxon>Oceanospirillales</taxon>
        <taxon>Halomonadaceae</taxon>
        <taxon>Litchfieldella</taxon>
    </lineage>
</organism>
<feature type="chain" id="PRO_5045887899" evidence="1">
    <location>
        <begin position="24"/>
        <end position="231"/>
    </location>
</feature>
<dbReference type="Pfam" id="PF04338">
    <property type="entry name" value="DUF481"/>
    <property type="match status" value="1"/>
</dbReference>
<evidence type="ECO:0000256" key="1">
    <source>
        <dbReference type="SAM" id="SignalP"/>
    </source>
</evidence>
<accession>A0ABV7LR27</accession>
<feature type="non-terminal residue" evidence="2">
    <location>
        <position position="231"/>
    </location>
</feature>